<evidence type="ECO:0000256" key="4">
    <source>
        <dbReference type="ARBA" id="ARBA00022679"/>
    </source>
</evidence>
<dbReference type="SMART" id="SM00317">
    <property type="entry name" value="SET"/>
    <property type="match status" value="1"/>
</dbReference>
<feature type="repeat" description="ANK" evidence="6">
    <location>
        <begin position="769"/>
        <end position="801"/>
    </location>
</feature>
<evidence type="ECO:0000256" key="1">
    <source>
        <dbReference type="ARBA" id="ARBA00004286"/>
    </source>
</evidence>
<dbReference type="InterPro" id="IPR002110">
    <property type="entry name" value="Ankyrin_rpt"/>
</dbReference>
<evidence type="ECO:0000313" key="11">
    <source>
        <dbReference type="Proteomes" id="UP000694865"/>
    </source>
</evidence>
<dbReference type="CDD" id="cd20905">
    <property type="entry name" value="EHMT_ZBD"/>
    <property type="match status" value="1"/>
</dbReference>
<feature type="repeat" description="ANK" evidence="6">
    <location>
        <begin position="802"/>
        <end position="835"/>
    </location>
</feature>
<feature type="region of interest" description="Disordered" evidence="7">
    <location>
        <begin position="143"/>
        <end position="164"/>
    </location>
</feature>
<dbReference type="Pfam" id="PF05033">
    <property type="entry name" value="Pre-SET"/>
    <property type="match status" value="1"/>
</dbReference>
<keyword evidence="2" id="KW-0158">Chromosome</keyword>
<evidence type="ECO:0000256" key="2">
    <source>
        <dbReference type="ARBA" id="ARBA00022454"/>
    </source>
</evidence>
<keyword evidence="6" id="KW-0040">ANK repeat</keyword>
<feature type="region of interest" description="Disordered" evidence="7">
    <location>
        <begin position="315"/>
        <end position="348"/>
    </location>
</feature>
<dbReference type="Gene3D" id="1.25.40.20">
    <property type="entry name" value="Ankyrin repeat-containing domain"/>
    <property type="match status" value="1"/>
</dbReference>
<sequence length="1236" mass="136984">MAEYEVSEGVNINSELPKESGSNLSTENDLSVTTRDRHPVTARMSPFKPTVPIGKNIDHLDGSVTRKLNLDDDQSINNSSTYENGYFNDVTVEKSIDEKTKEGTSNEPEVPETVPEILVQDRDADATDTVSNSPDPIDQVAEQDDQVAEQEGQVADTAGQTTTQTNHVETELTNQIGQDQVDGADSSGENDAVVSFPKLDRKKDHAEVKPDQETCDQQKLEIEAVAPRKLRARKTGVPCGYGSRKMKYLTLKGGNRRSLTVSELLAQKRKAGLENGLVVNGSLSDGDKHRVSKWRKTQGSLQEENEKVVFGLNLRPRKRPETDTDTDSVVSGSSSVSNSRRRRRGVKGIEPERAGGAILSHLLDGCGLNDGKTKKAVPSESVNKVKHEPPLCSCKMAFGVQFEPGVMPVCRAVEYLDGQLKLCEAAVSALKQVRPSTRVKFMVLCNDHLSKMARHQCCPGCGVFCSLGSFTICTGEDSVHHHFHRKCISETDGTLYCPHCGDDARNAKDVRVVPQVISVSTLPDAVPATSLPLTPGSARLSTPIVAPGLVGNDSMLASNVDPNATKPVGKRKRQRFHSTHRNFCSLQCCSNNSSINSSVLNADLIPANELASDSVPTDSNSYQLSSPSDSDISPRSKARMSVPLSSPAQEDKINTLMPPKRAVLPNGQIISTEHFTSVSSREVLEQALKVLEDEKPKKLRFFPKNLYMASKHGELEKVLYMLAEGFDPNCKFVAFNNSTALHGAAMNGHVVILSVILQSDGNIDSIDAKSRTPLMEACEFNQMECVQYLVKAGANINAREDDGMSCLHLAAKAGHLEVVKYIQQTHSIDINIQDDGGWTAMIWASENRHKSVVEFLLEHGSDPHIRDNEENISLHWAVYGGCEEIAELFLNAKCNLHCINVHGDTPLHIAARENHYVCVELLLSRGADINAKNKEGETPLDCCQPNSKTWTSLQVNMRMKQAAANRKKRTEKILHRDISRGRENIPIPIVNGIDDCLPPDDFLYITQCCETAPLSIDMNIRHVQGCRCQDDCLTLGCICAISSVQCWYEKDGRLTKDFNALEPPLLFECNRACGCWNTCNNRVIQNGSRCHLQLYRTNRMGWGLRTIKDVPQGTFVCEYIGEIISDEEADRRQDDSYLFDLENREGEIFCLDARHYGNISRFINHLCDPNLVPVRFFVDHQDLRFPRIAFFTSRDVKAYEELGFDYGDKFWSVKGKYFSCQCGSEACKHSITLFNS</sequence>
<dbReference type="PROSITE" id="PS50867">
    <property type="entry name" value="PRE_SET"/>
    <property type="match status" value="1"/>
</dbReference>
<evidence type="ECO:0000259" key="9">
    <source>
        <dbReference type="PROSITE" id="PS50867"/>
    </source>
</evidence>
<feature type="repeat" description="ANK" evidence="6">
    <location>
        <begin position="902"/>
        <end position="934"/>
    </location>
</feature>
<evidence type="ECO:0000313" key="12">
    <source>
        <dbReference type="RefSeq" id="XP_006815174.1"/>
    </source>
</evidence>
<dbReference type="PROSITE" id="PS50088">
    <property type="entry name" value="ANK_REPEAT"/>
    <property type="match status" value="5"/>
</dbReference>
<organism evidence="11 12">
    <name type="scientific">Saccoglossus kowalevskii</name>
    <name type="common">Acorn worm</name>
    <dbReference type="NCBI Taxonomy" id="10224"/>
    <lineage>
        <taxon>Eukaryota</taxon>
        <taxon>Metazoa</taxon>
        <taxon>Hemichordata</taxon>
        <taxon>Enteropneusta</taxon>
        <taxon>Harrimaniidae</taxon>
        <taxon>Saccoglossus</taxon>
    </lineage>
</organism>
<feature type="domain" description="Pre-SET" evidence="9">
    <location>
        <begin position="1024"/>
        <end position="1087"/>
    </location>
</feature>
<feature type="repeat" description="ANK" evidence="6">
    <location>
        <begin position="836"/>
        <end position="868"/>
    </location>
</feature>
<dbReference type="Proteomes" id="UP000694865">
    <property type="component" value="Unplaced"/>
</dbReference>
<feature type="domain" description="SET" evidence="8">
    <location>
        <begin position="1090"/>
        <end position="1207"/>
    </location>
</feature>
<dbReference type="InterPro" id="IPR043550">
    <property type="entry name" value="EHMT1/EHMT2"/>
</dbReference>
<evidence type="ECO:0000256" key="7">
    <source>
        <dbReference type="SAM" id="MobiDB-lite"/>
    </source>
</evidence>
<dbReference type="Pfam" id="PF13637">
    <property type="entry name" value="Ank_4"/>
    <property type="match status" value="1"/>
</dbReference>
<dbReference type="SUPFAM" id="SSF48403">
    <property type="entry name" value="Ankyrin repeat"/>
    <property type="match status" value="1"/>
</dbReference>
<evidence type="ECO:0000259" key="8">
    <source>
        <dbReference type="PROSITE" id="PS50280"/>
    </source>
</evidence>
<dbReference type="CDD" id="cd10543">
    <property type="entry name" value="SET_EHMT"/>
    <property type="match status" value="1"/>
</dbReference>
<keyword evidence="4" id="KW-0808">Transferase</keyword>
<feature type="repeat" description="ANK" evidence="6">
    <location>
        <begin position="736"/>
        <end position="768"/>
    </location>
</feature>
<name>A0ABM0M583_SACKO</name>
<dbReference type="SMART" id="SM00248">
    <property type="entry name" value="ANK"/>
    <property type="match status" value="7"/>
</dbReference>
<dbReference type="PROSITE" id="PS50280">
    <property type="entry name" value="SET"/>
    <property type="match status" value="1"/>
</dbReference>
<dbReference type="PROSITE" id="PS50868">
    <property type="entry name" value="POST_SET"/>
    <property type="match status" value="1"/>
</dbReference>
<proteinExistence type="predicted"/>
<dbReference type="Pfam" id="PF21533">
    <property type="entry name" value="EHMT1-2_CRR"/>
    <property type="match status" value="1"/>
</dbReference>
<dbReference type="InterPro" id="IPR003616">
    <property type="entry name" value="Post-SET_dom"/>
</dbReference>
<evidence type="ECO:0000256" key="6">
    <source>
        <dbReference type="PROSITE-ProRule" id="PRU00023"/>
    </source>
</evidence>
<dbReference type="Pfam" id="PF00856">
    <property type="entry name" value="SET"/>
    <property type="match status" value="1"/>
</dbReference>
<keyword evidence="3" id="KW-0489">Methyltransferase</keyword>
<dbReference type="PANTHER" id="PTHR46307:SF4">
    <property type="entry name" value="G9A, ISOFORM B"/>
    <property type="match status" value="1"/>
</dbReference>
<protein>
    <submittedName>
        <fullName evidence="12">Histone-lysine N-methyltransferase EHMT2-like</fullName>
    </submittedName>
</protein>
<dbReference type="InterPro" id="IPR001214">
    <property type="entry name" value="SET_dom"/>
</dbReference>
<dbReference type="Pfam" id="PF12796">
    <property type="entry name" value="Ank_2"/>
    <property type="match status" value="2"/>
</dbReference>
<gene>
    <name evidence="12" type="primary">LOC100367207</name>
</gene>
<dbReference type="PROSITE" id="PS50297">
    <property type="entry name" value="ANK_REP_REGION"/>
    <property type="match status" value="5"/>
</dbReference>
<feature type="domain" description="Post-SET" evidence="10">
    <location>
        <begin position="1216"/>
        <end position="1232"/>
    </location>
</feature>
<evidence type="ECO:0000256" key="3">
    <source>
        <dbReference type="ARBA" id="ARBA00022603"/>
    </source>
</evidence>
<dbReference type="SUPFAM" id="SSF82199">
    <property type="entry name" value="SET domain"/>
    <property type="match status" value="1"/>
</dbReference>
<evidence type="ECO:0000259" key="10">
    <source>
        <dbReference type="PROSITE" id="PS50868"/>
    </source>
</evidence>
<feature type="region of interest" description="Disordered" evidence="7">
    <location>
        <begin position="1"/>
        <end position="54"/>
    </location>
</feature>
<dbReference type="SMART" id="SM00468">
    <property type="entry name" value="PreSET"/>
    <property type="match status" value="1"/>
</dbReference>
<dbReference type="PRINTS" id="PR01415">
    <property type="entry name" value="ANKYRIN"/>
</dbReference>
<feature type="region of interest" description="Disordered" evidence="7">
    <location>
        <begin position="611"/>
        <end position="652"/>
    </location>
</feature>
<keyword evidence="5" id="KW-0949">S-adenosyl-L-methionine</keyword>
<evidence type="ECO:0000256" key="5">
    <source>
        <dbReference type="ARBA" id="ARBA00022691"/>
    </source>
</evidence>
<dbReference type="InterPro" id="IPR047762">
    <property type="entry name" value="EHMT_CRR"/>
</dbReference>
<comment type="subcellular location">
    <subcellularLocation>
        <location evidence="1">Chromosome</location>
    </subcellularLocation>
</comment>
<dbReference type="InterPro" id="IPR007728">
    <property type="entry name" value="Pre-SET_dom"/>
</dbReference>
<keyword evidence="11" id="KW-1185">Reference proteome</keyword>
<accession>A0ABM0M583</accession>
<feature type="compositionally biased region" description="Low complexity" evidence="7">
    <location>
        <begin position="618"/>
        <end position="635"/>
    </location>
</feature>
<dbReference type="RefSeq" id="XP_006815174.1">
    <property type="nucleotide sequence ID" value="XM_006815111.1"/>
</dbReference>
<reference evidence="12" key="1">
    <citation type="submission" date="2025-08" db="UniProtKB">
        <authorList>
            <consortium name="RefSeq"/>
        </authorList>
    </citation>
    <scope>IDENTIFICATION</scope>
    <source>
        <tissue evidence="12">Testes</tissue>
    </source>
</reference>
<dbReference type="PANTHER" id="PTHR46307">
    <property type="entry name" value="G9A, ISOFORM B"/>
    <property type="match status" value="1"/>
</dbReference>
<feature type="compositionally biased region" description="Low complexity" evidence="7">
    <location>
        <begin position="328"/>
        <end position="338"/>
    </location>
</feature>
<dbReference type="InterPro" id="IPR046341">
    <property type="entry name" value="SET_dom_sf"/>
</dbReference>
<dbReference type="Gene3D" id="2.170.270.10">
    <property type="entry name" value="SET domain"/>
    <property type="match status" value="1"/>
</dbReference>
<dbReference type="InterPro" id="IPR036770">
    <property type="entry name" value="Ankyrin_rpt-contain_sf"/>
</dbReference>
<dbReference type="GeneID" id="100367207"/>
<feature type="compositionally biased region" description="Polar residues" evidence="7">
    <location>
        <begin position="10"/>
        <end position="33"/>
    </location>
</feature>